<keyword evidence="2" id="KW-1185">Reference proteome</keyword>
<dbReference type="AlphaFoldDB" id="A0A3E1NZC9"/>
<gene>
    <name evidence="1" type="ORF">DXN04_19985</name>
</gene>
<dbReference type="PANTHER" id="PTHR38009:SF1">
    <property type="entry name" value="CONSERVED HYPOTHETICAL PHAGE TAIL PROTEIN"/>
    <property type="match status" value="1"/>
</dbReference>
<dbReference type="PANTHER" id="PTHR38009">
    <property type="entry name" value="CONSERVED HYPOTHETICAL PHAGE TAIL PROTEIN"/>
    <property type="match status" value="1"/>
</dbReference>
<evidence type="ECO:0000313" key="2">
    <source>
        <dbReference type="Proteomes" id="UP000261174"/>
    </source>
</evidence>
<reference evidence="1 2" key="1">
    <citation type="submission" date="2018-08" db="EMBL/GenBank/DDBJ databases">
        <title>Chitinophaga sp. K20C18050901, a novel bacterium isolated from forest soil.</title>
        <authorList>
            <person name="Wang C."/>
        </authorList>
    </citation>
    <scope>NUCLEOTIDE SEQUENCE [LARGE SCALE GENOMIC DNA]</scope>
    <source>
        <strain evidence="1 2">K20C18050901</strain>
    </source>
</reference>
<dbReference type="InterPro" id="IPR010667">
    <property type="entry name" value="Phage_T4_Gp19"/>
</dbReference>
<organism evidence="1 2">
    <name type="scientific">Chitinophaga silvisoli</name>
    <dbReference type="NCBI Taxonomy" id="2291814"/>
    <lineage>
        <taxon>Bacteria</taxon>
        <taxon>Pseudomonadati</taxon>
        <taxon>Bacteroidota</taxon>
        <taxon>Chitinophagia</taxon>
        <taxon>Chitinophagales</taxon>
        <taxon>Chitinophagaceae</taxon>
        <taxon>Chitinophaga</taxon>
    </lineage>
</organism>
<name>A0A3E1NZC9_9BACT</name>
<dbReference type="NCBIfam" id="TIGR02241">
    <property type="entry name" value="conserved hypothetical phage tail region protein"/>
    <property type="match status" value="1"/>
</dbReference>
<evidence type="ECO:0000313" key="1">
    <source>
        <dbReference type="EMBL" id="RFM33306.1"/>
    </source>
</evidence>
<dbReference type="EMBL" id="QTJV01000007">
    <property type="protein sequence ID" value="RFM33306.1"/>
    <property type="molecule type" value="Genomic_DNA"/>
</dbReference>
<dbReference type="Proteomes" id="UP000261174">
    <property type="component" value="Unassembled WGS sequence"/>
</dbReference>
<accession>A0A3E1NZC9</accession>
<proteinExistence type="predicted"/>
<sequence length="150" mass="16624">MADDGSVQSQTVWPLVKFSFKVMWDGAELIFQEVTGLSSETQIIEYRGGSSPVYSTVKMPGIQKFSNITLKKGIFKGDKALWDKYSAIKMNTYKRSSIVISLLDESQQVAMSWTLKNAFPSKITVTDMKSDANEVAVETMEVAHEGLAPS</sequence>
<protein>
    <submittedName>
        <fullName evidence="1">Phage tail protein</fullName>
    </submittedName>
</protein>
<dbReference type="RefSeq" id="WP_116855154.1">
    <property type="nucleotide sequence ID" value="NZ_QTJV01000007.1"/>
</dbReference>
<dbReference type="GO" id="GO:0005198">
    <property type="term" value="F:structural molecule activity"/>
    <property type="evidence" value="ECO:0007669"/>
    <property type="project" value="InterPro"/>
</dbReference>
<comment type="caution">
    <text evidence="1">The sequence shown here is derived from an EMBL/GenBank/DDBJ whole genome shotgun (WGS) entry which is preliminary data.</text>
</comment>
<dbReference type="OrthoDB" id="73314at2"/>
<dbReference type="InterPro" id="IPR011747">
    <property type="entry name" value="CHP02241"/>
</dbReference>
<dbReference type="Pfam" id="PF06841">
    <property type="entry name" value="Phage_T4_gp19"/>
    <property type="match status" value="1"/>
</dbReference>